<dbReference type="InterPro" id="IPR013216">
    <property type="entry name" value="Methyltransf_11"/>
</dbReference>
<dbReference type="RefSeq" id="WP_135627533.1">
    <property type="nucleotide sequence ID" value="NZ_RQGU01000112.1"/>
</dbReference>
<dbReference type="Gene3D" id="3.40.50.150">
    <property type="entry name" value="Vaccinia Virus protein VP39"/>
    <property type="match status" value="1"/>
</dbReference>
<dbReference type="CDD" id="cd02440">
    <property type="entry name" value="AdoMet_MTases"/>
    <property type="match status" value="1"/>
</dbReference>
<evidence type="ECO:0000256" key="2">
    <source>
        <dbReference type="ARBA" id="ARBA00022603"/>
    </source>
</evidence>
<dbReference type="InterPro" id="IPR029063">
    <property type="entry name" value="SAM-dependent_MTases_sf"/>
</dbReference>
<dbReference type="Proteomes" id="UP000298057">
    <property type="component" value="Unassembled WGS sequence"/>
</dbReference>
<evidence type="ECO:0000259" key="5">
    <source>
        <dbReference type="Pfam" id="PF08241"/>
    </source>
</evidence>
<comment type="caution">
    <text evidence="6">The sequence shown here is derived from an EMBL/GenBank/DDBJ whole genome shotgun (WGS) entry which is preliminary data.</text>
</comment>
<comment type="pathway">
    <text evidence="4">Phospholipid metabolism.</text>
</comment>
<organism evidence="6 7">
    <name type="scientific">Leptospira selangorensis</name>
    <dbReference type="NCBI Taxonomy" id="2484982"/>
    <lineage>
        <taxon>Bacteria</taxon>
        <taxon>Pseudomonadati</taxon>
        <taxon>Spirochaetota</taxon>
        <taxon>Spirochaetia</taxon>
        <taxon>Leptospirales</taxon>
        <taxon>Leptospiraceae</taxon>
        <taxon>Leptospira</taxon>
    </lineage>
</organism>
<evidence type="ECO:0000256" key="1">
    <source>
        <dbReference type="ARBA" id="ARBA00005189"/>
    </source>
</evidence>
<dbReference type="SUPFAM" id="SSF53335">
    <property type="entry name" value="S-adenosyl-L-methionine-dependent methyltransferases"/>
    <property type="match status" value="1"/>
</dbReference>
<evidence type="ECO:0000313" key="6">
    <source>
        <dbReference type="EMBL" id="TGM18798.1"/>
    </source>
</evidence>
<dbReference type="PANTHER" id="PTHR44307:SF2">
    <property type="entry name" value="PHOSPHOETHANOLAMINE METHYLTRANSFERASE ISOFORM X1"/>
    <property type="match status" value="1"/>
</dbReference>
<evidence type="ECO:0000256" key="3">
    <source>
        <dbReference type="ARBA" id="ARBA00022679"/>
    </source>
</evidence>
<dbReference type="GO" id="GO:0008168">
    <property type="term" value="F:methyltransferase activity"/>
    <property type="evidence" value="ECO:0007669"/>
    <property type="project" value="UniProtKB-KW"/>
</dbReference>
<proteinExistence type="predicted"/>
<dbReference type="PANTHER" id="PTHR44307">
    <property type="entry name" value="PHOSPHOETHANOLAMINE METHYLTRANSFERASE"/>
    <property type="match status" value="1"/>
</dbReference>
<comment type="pathway">
    <text evidence="1">Lipid metabolism.</text>
</comment>
<accession>A0ABY2N8Z4</accession>
<keyword evidence="2 6" id="KW-0489">Methyltransferase</keyword>
<dbReference type="GO" id="GO:0032259">
    <property type="term" value="P:methylation"/>
    <property type="evidence" value="ECO:0007669"/>
    <property type="project" value="UniProtKB-KW"/>
</dbReference>
<keyword evidence="7" id="KW-1185">Reference proteome</keyword>
<dbReference type="EMBL" id="RQGU01000112">
    <property type="protein sequence ID" value="TGM18798.1"/>
    <property type="molecule type" value="Genomic_DNA"/>
</dbReference>
<protein>
    <submittedName>
        <fullName evidence="6">Class I SAM-dependent methyltransferase</fullName>
    </submittedName>
</protein>
<sequence>MTPFPFSKSPVKELPQCPPYFVSNFGHWNGVSNYQEAGVQFLVEFAKHCDLQKGASILEVGSGLGGSLVYWKHHFAPKKLSAINLAGEQSNFAKHLFIENHIDVNPFLEGGWEQIQKLPPNAYDYVFAVDSAYHFTPVIEFYKQAYRVLKPGGKLVLNLFQSEKQIKHAFSFILNLFYIPPNQITTVEHTKSELKEIGFSIECELDWTNPVIEGFIQNSKNLKFSLHLFGNILRKTITYFRLSYHYYVLKK</sequence>
<reference evidence="7" key="1">
    <citation type="journal article" date="2019" name="PLoS Negl. Trop. Dis.">
        <title>Revisiting the worldwide diversity of Leptospira species in the environment.</title>
        <authorList>
            <person name="Vincent A.T."/>
            <person name="Schiettekatte O."/>
            <person name="Bourhy P."/>
            <person name="Veyrier F.J."/>
            <person name="Picardeau M."/>
        </authorList>
    </citation>
    <scope>NUCLEOTIDE SEQUENCE [LARGE SCALE GENOMIC DNA]</scope>
    <source>
        <strain evidence="7">201702406</strain>
    </source>
</reference>
<feature type="domain" description="Methyltransferase type 11" evidence="5">
    <location>
        <begin position="58"/>
        <end position="157"/>
    </location>
</feature>
<evidence type="ECO:0000313" key="7">
    <source>
        <dbReference type="Proteomes" id="UP000298057"/>
    </source>
</evidence>
<evidence type="ECO:0000256" key="4">
    <source>
        <dbReference type="ARBA" id="ARBA00025707"/>
    </source>
</evidence>
<keyword evidence="3" id="KW-0808">Transferase</keyword>
<gene>
    <name evidence="6" type="ORF">EHQ82_11265</name>
</gene>
<dbReference type="Pfam" id="PF08241">
    <property type="entry name" value="Methyltransf_11"/>
    <property type="match status" value="1"/>
</dbReference>
<name>A0ABY2N8Z4_9LEPT</name>